<protein>
    <submittedName>
        <fullName evidence="3">RNA-directed DNA polymerase, eukaryota, reverse transcriptase zinc-binding domain protein</fullName>
    </submittedName>
</protein>
<keyword evidence="1" id="KW-0472">Membrane</keyword>
<dbReference type="Proteomes" id="UP001151760">
    <property type="component" value="Unassembled WGS sequence"/>
</dbReference>
<reference evidence="3" key="2">
    <citation type="submission" date="2022-01" db="EMBL/GenBank/DDBJ databases">
        <authorList>
            <person name="Yamashiro T."/>
            <person name="Shiraishi A."/>
            <person name="Satake H."/>
            <person name="Nakayama K."/>
        </authorList>
    </citation>
    <scope>NUCLEOTIDE SEQUENCE</scope>
</reference>
<proteinExistence type="predicted"/>
<feature type="transmembrane region" description="Helical" evidence="1">
    <location>
        <begin position="51"/>
        <end position="71"/>
    </location>
</feature>
<keyword evidence="3" id="KW-0548">Nucleotidyltransferase</keyword>
<evidence type="ECO:0000313" key="4">
    <source>
        <dbReference type="Proteomes" id="UP001151760"/>
    </source>
</evidence>
<dbReference type="InterPro" id="IPR000477">
    <property type="entry name" value="RT_dom"/>
</dbReference>
<dbReference type="EMBL" id="BQNB010009527">
    <property type="protein sequence ID" value="GJS64753.1"/>
    <property type="molecule type" value="Genomic_DNA"/>
</dbReference>
<dbReference type="Pfam" id="PF00078">
    <property type="entry name" value="RVT_1"/>
    <property type="match status" value="1"/>
</dbReference>
<gene>
    <name evidence="3" type="ORF">Tco_0679317</name>
</gene>
<keyword evidence="1" id="KW-0812">Transmembrane</keyword>
<feature type="domain" description="Reverse transcriptase" evidence="2">
    <location>
        <begin position="1"/>
        <end position="91"/>
    </location>
</feature>
<keyword evidence="4" id="KW-1185">Reference proteome</keyword>
<keyword evidence="1" id="KW-1133">Transmembrane helix</keyword>
<name>A0ABQ4XHH6_9ASTR</name>
<keyword evidence="3" id="KW-0808">Transferase</keyword>
<keyword evidence="3" id="KW-0695">RNA-directed DNA polymerase</keyword>
<reference evidence="3" key="1">
    <citation type="journal article" date="2022" name="Int. J. Mol. Sci.">
        <title>Draft Genome of Tanacetum Coccineum: Genomic Comparison of Closely Related Tanacetum-Family Plants.</title>
        <authorList>
            <person name="Yamashiro T."/>
            <person name="Shiraishi A."/>
            <person name="Nakayama K."/>
            <person name="Satake H."/>
        </authorList>
    </citation>
    <scope>NUCLEOTIDE SEQUENCE</scope>
</reference>
<evidence type="ECO:0000256" key="1">
    <source>
        <dbReference type="SAM" id="Phobius"/>
    </source>
</evidence>
<dbReference type="PROSITE" id="PS50878">
    <property type="entry name" value="RT_POL"/>
    <property type="match status" value="1"/>
</dbReference>
<organism evidence="3 4">
    <name type="scientific">Tanacetum coccineum</name>
    <dbReference type="NCBI Taxonomy" id="301880"/>
    <lineage>
        <taxon>Eukaryota</taxon>
        <taxon>Viridiplantae</taxon>
        <taxon>Streptophyta</taxon>
        <taxon>Embryophyta</taxon>
        <taxon>Tracheophyta</taxon>
        <taxon>Spermatophyta</taxon>
        <taxon>Magnoliopsida</taxon>
        <taxon>eudicotyledons</taxon>
        <taxon>Gunneridae</taxon>
        <taxon>Pentapetalae</taxon>
        <taxon>asterids</taxon>
        <taxon>campanulids</taxon>
        <taxon>Asterales</taxon>
        <taxon>Asteraceae</taxon>
        <taxon>Asteroideae</taxon>
        <taxon>Anthemideae</taxon>
        <taxon>Anthemidinae</taxon>
        <taxon>Tanacetum</taxon>
    </lineage>
</organism>
<accession>A0ABQ4XHH6</accession>
<evidence type="ECO:0000313" key="3">
    <source>
        <dbReference type="EMBL" id="GJS64753.1"/>
    </source>
</evidence>
<comment type="caution">
    <text evidence="3">The sequence shown here is derived from an EMBL/GenBank/DDBJ whole genome shotgun (WGS) entry which is preliminary data.</text>
</comment>
<evidence type="ECO:0000259" key="2">
    <source>
        <dbReference type="PROSITE" id="PS50878"/>
    </source>
</evidence>
<dbReference type="GO" id="GO:0003964">
    <property type="term" value="F:RNA-directed DNA polymerase activity"/>
    <property type="evidence" value="ECO:0007669"/>
    <property type="project" value="UniProtKB-KW"/>
</dbReference>
<sequence length="91" mass="10426">MSAKTSILVNRSPTLEFYLRRRLRQGDPLSPFLFIIVMEGLHMALNDSLAANMFLGVTIGSSGIHLSYLFYVDDVIIIFEWNQNDMENWNG</sequence>
<feature type="transmembrane region" description="Helical" evidence="1">
    <location>
        <begin position="29"/>
        <end position="45"/>
    </location>
</feature>